<evidence type="ECO:0000256" key="9">
    <source>
        <dbReference type="ARBA" id="ARBA00049301"/>
    </source>
</evidence>
<comment type="cofactor">
    <cofactor evidence="2">
        <name>Mg(2+)</name>
        <dbReference type="ChEBI" id="CHEBI:18420"/>
    </cofactor>
</comment>
<dbReference type="InterPro" id="IPR011829">
    <property type="entry name" value="TTC_DH"/>
</dbReference>
<dbReference type="Pfam" id="PF00180">
    <property type="entry name" value="Iso_dh"/>
    <property type="match status" value="1"/>
</dbReference>
<evidence type="ECO:0000313" key="11">
    <source>
        <dbReference type="EMBL" id="EEQ48837.1"/>
    </source>
</evidence>
<dbReference type="eggNOG" id="COG0473">
    <property type="taxonomic scope" value="Bacteria"/>
</dbReference>
<dbReference type="Proteomes" id="UP000005309">
    <property type="component" value="Unassembled WGS sequence"/>
</dbReference>
<dbReference type="InterPro" id="IPR024084">
    <property type="entry name" value="IsoPropMal-DH-like_dom"/>
</dbReference>
<dbReference type="SMART" id="SM01329">
    <property type="entry name" value="Iso_dh"/>
    <property type="match status" value="1"/>
</dbReference>
<comment type="caution">
    <text evidence="11">The sequence shown here is derived from an EMBL/GenBank/DDBJ whole genome shotgun (WGS) entry which is preliminary data.</text>
</comment>
<dbReference type="STRING" id="638302.HMPREF0908_0865"/>
<name>C4V301_9FIRM</name>
<protein>
    <recommendedName>
        <fullName evidence="4">D-malate dehydrogenase (decarboxylating)</fullName>
        <ecNumber evidence="4">1.1.1.83</ecNumber>
    </recommendedName>
</protein>
<evidence type="ECO:0000256" key="2">
    <source>
        <dbReference type="ARBA" id="ARBA00001946"/>
    </source>
</evidence>
<feature type="domain" description="Isopropylmalate dehydrogenase-like" evidence="10">
    <location>
        <begin position="7"/>
        <end position="350"/>
    </location>
</feature>
<evidence type="ECO:0000256" key="6">
    <source>
        <dbReference type="ARBA" id="ARBA00023002"/>
    </source>
</evidence>
<organism evidence="11 12">
    <name type="scientific">Selenomonas flueggei ATCC 43531</name>
    <dbReference type="NCBI Taxonomy" id="638302"/>
    <lineage>
        <taxon>Bacteria</taxon>
        <taxon>Bacillati</taxon>
        <taxon>Bacillota</taxon>
        <taxon>Negativicutes</taxon>
        <taxon>Selenomonadales</taxon>
        <taxon>Selenomonadaceae</taxon>
        <taxon>Selenomonas</taxon>
    </lineage>
</organism>
<evidence type="ECO:0000256" key="8">
    <source>
        <dbReference type="ARBA" id="ARBA00023211"/>
    </source>
</evidence>
<evidence type="ECO:0000256" key="3">
    <source>
        <dbReference type="ARBA" id="ARBA00007769"/>
    </source>
</evidence>
<keyword evidence="7" id="KW-0520">NAD</keyword>
<evidence type="ECO:0000256" key="5">
    <source>
        <dbReference type="ARBA" id="ARBA00022723"/>
    </source>
</evidence>
<dbReference type="NCBIfam" id="TIGR02089">
    <property type="entry name" value="TTC"/>
    <property type="match status" value="1"/>
</dbReference>
<evidence type="ECO:0000313" key="12">
    <source>
        <dbReference type="Proteomes" id="UP000005309"/>
    </source>
</evidence>
<dbReference type="InterPro" id="IPR019818">
    <property type="entry name" value="IsoCit/isopropylmalate_DH_CS"/>
</dbReference>
<dbReference type="InterPro" id="IPR050501">
    <property type="entry name" value="ICDH/IPMDH"/>
</dbReference>
<accession>C4V301</accession>
<keyword evidence="8" id="KW-0464">Manganese</keyword>
<dbReference type="EMBL" id="ACLA01000011">
    <property type="protein sequence ID" value="EEQ48837.1"/>
    <property type="molecule type" value="Genomic_DNA"/>
</dbReference>
<comment type="similarity">
    <text evidence="3">Belongs to the isocitrate and isopropylmalate dehydrogenases family.</text>
</comment>
<dbReference type="GO" id="GO:0046553">
    <property type="term" value="F:D-malate dehydrogenase (decarboxylating) (NAD+) activity"/>
    <property type="evidence" value="ECO:0007669"/>
    <property type="project" value="UniProtKB-EC"/>
</dbReference>
<dbReference type="SUPFAM" id="SSF53659">
    <property type="entry name" value="Isocitrate/Isopropylmalate dehydrogenase-like"/>
    <property type="match status" value="1"/>
</dbReference>
<keyword evidence="5" id="KW-0479">Metal-binding</keyword>
<dbReference type="AlphaFoldDB" id="C4V301"/>
<comment type="catalytic activity">
    <reaction evidence="9">
        <text>(R)-malate + NAD(+) = pyruvate + CO2 + NADH</text>
        <dbReference type="Rhea" id="RHEA:18365"/>
        <dbReference type="ChEBI" id="CHEBI:15361"/>
        <dbReference type="ChEBI" id="CHEBI:15588"/>
        <dbReference type="ChEBI" id="CHEBI:16526"/>
        <dbReference type="ChEBI" id="CHEBI:57540"/>
        <dbReference type="ChEBI" id="CHEBI:57945"/>
        <dbReference type="EC" id="1.1.1.83"/>
    </reaction>
</comment>
<dbReference type="NCBIfam" id="NF002898">
    <property type="entry name" value="PRK03437.1"/>
    <property type="match status" value="1"/>
</dbReference>
<comment type="cofactor">
    <cofactor evidence="1">
        <name>Mn(2+)</name>
        <dbReference type="ChEBI" id="CHEBI:29035"/>
    </cofactor>
</comment>
<dbReference type="GO" id="GO:0000287">
    <property type="term" value="F:magnesium ion binding"/>
    <property type="evidence" value="ECO:0007669"/>
    <property type="project" value="InterPro"/>
</dbReference>
<evidence type="ECO:0000256" key="1">
    <source>
        <dbReference type="ARBA" id="ARBA00001936"/>
    </source>
</evidence>
<dbReference type="PANTHER" id="PTHR43275">
    <property type="entry name" value="D-MALATE DEHYDROGENASE [DECARBOXYLATING]"/>
    <property type="match status" value="1"/>
</dbReference>
<evidence type="ECO:0000256" key="7">
    <source>
        <dbReference type="ARBA" id="ARBA00023027"/>
    </source>
</evidence>
<gene>
    <name evidence="11" type="primary">yeaU</name>
    <name evidence="11" type="ORF">HMPREF0908_0865</name>
</gene>
<proteinExistence type="inferred from homology"/>
<keyword evidence="6 11" id="KW-0560">Oxidoreductase</keyword>
<dbReference type="HOGENOM" id="CLU_031953_0_1_9"/>
<dbReference type="Gene3D" id="3.40.718.10">
    <property type="entry name" value="Isopropylmalate Dehydrogenase"/>
    <property type="match status" value="1"/>
</dbReference>
<dbReference type="EC" id="1.1.1.83" evidence="4"/>
<keyword evidence="12" id="KW-1185">Reference proteome</keyword>
<evidence type="ECO:0000259" key="10">
    <source>
        <dbReference type="SMART" id="SM01329"/>
    </source>
</evidence>
<evidence type="ECO:0000256" key="4">
    <source>
        <dbReference type="ARBA" id="ARBA00013126"/>
    </source>
</evidence>
<dbReference type="PANTHER" id="PTHR43275:SF1">
    <property type="entry name" value="D-MALATE DEHYDROGENASE [DECARBOXYLATING]"/>
    <property type="match status" value="1"/>
</dbReference>
<reference evidence="11 12" key="1">
    <citation type="submission" date="2009-04" db="EMBL/GenBank/DDBJ databases">
        <authorList>
            <person name="Qin X."/>
            <person name="Bachman B."/>
            <person name="Battles P."/>
            <person name="Bell A."/>
            <person name="Bess C."/>
            <person name="Bickham C."/>
            <person name="Chaboub L."/>
            <person name="Chen D."/>
            <person name="Coyle M."/>
            <person name="Deiros D.R."/>
            <person name="Dinh H."/>
            <person name="Forbes L."/>
            <person name="Fowler G."/>
            <person name="Francisco L."/>
            <person name="Fu Q."/>
            <person name="Gubbala S."/>
            <person name="Hale W."/>
            <person name="Han Y."/>
            <person name="Hemphill L."/>
            <person name="Highlander S.K."/>
            <person name="Hirani K."/>
            <person name="Hogues M."/>
            <person name="Jackson L."/>
            <person name="Jakkamsetti A."/>
            <person name="Javaid M."/>
            <person name="Jiang H."/>
            <person name="Korchina V."/>
            <person name="Kovar C."/>
            <person name="Lara F."/>
            <person name="Lee S."/>
            <person name="Mata R."/>
            <person name="Mathew T."/>
            <person name="Moen C."/>
            <person name="Morales K."/>
            <person name="Munidasa M."/>
            <person name="Nazareth L."/>
            <person name="Ngo R."/>
            <person name="Nguyen L."/>
            <person name="Okwuonu G."/>
            <person name="Ongeri F."/>
            <person name="Patil S."/>
            <person name="Petrosino J."/>
            <person name="Pham C."/>
            <person name="Pham P."/>
            <person name="Pu L.-L."/>
            <person name="Puazo M."/>
            <person name="Raj R."/>
            <person name="Reid J."/>
            <person name="Rouhana J."/>
            <person name="Saada N."/>
            <person name="Shang Y."/>
            <person name="Simmons D."/>
            <person name="Thornton R."/>
            <person name="Warren J."/>
            <person name="Weissenberger G."/>
            <person name="Zhang J."/>
            <person name="Zhang L."/>
            <person name="Zhou C."/>
            <person name="Zhu D."/>
            <person name="Muzny D."/>
            <person name="Worley K."/>
            <person name="Gibbs R."/>
        </authorList>
    </citation>
    <scope>NUCLEOTIDE SEQUENCE [LARGE SCALE GENOMIC DNA]</scope>
    <source>
        <strain evidence="11 12">ATCC 43531</strain>
    </source>
</reference>
<dbReference type="GO" id="GO:0051287">
    <property type="term" value="F:NAD binding"/>
    <property type="evidence" value="ECO:0007669"/>
    <property type="project" value="InterPro"/>
</dbReference>
<sequence>MSMKQFNIAVIAGDGIGPEVIAEGKKVFSGIAQMDGSFSVSFEDFPWGCEYYLKSGEMMPKKGLDLLRSYDAIYLGAVGYPGVPDYVSLGDLLLRIRRGFDEYINLRPVRLLHGAPCPLADASPSDIDMIVVRENSEGEYANVGTRLYPGTSRETALQTGVFSRYGCERVIRYAYELARREKRSLTSISKGNALRYSMVFWDEIFAEVGKEYPNVETHTLLVDAASMFFVKNPKRFGVVVTSNLFGDILTDLGAAIAGGMGLAAGANLNPERRFPSMFEPIHGSAPDIAGQGIANPLASIWSVAQMLEFLGEKEWAERVLRAIETLLVEKKTLTPDLGGTACTSDIGSAVLEVLAR</sequence>
<dbReference type="PROSITE" id="PS00470">
    <property type="entry name" value="IDH_IMDH"/>
    <property type="match status" value="1"/>
</dbReference>